<dbReference type="EMBL" id="KV931373">
    <property type="protein sequence ID" value="PIO32177.1"/>
    <property type="molecule type" value="Genomic_DNA"/>
</dbReference>
<evidence type="ECO:0000256" key="6">
    <source>
        <dbReference type="ARBA" id="ARBA00022771"/>
    </source>
</evidence>
<gene>
    <name evidence="15" type="ORF">AB205_0033450</name>
</gene>
<dbReference type="GO" id="GO:0000981">
    <property type="term" value="F:DNA-binding transcription factor activity, RNA polymerase II-specific"/>
    <property type="evidence" value="ECO:0007669"/>
    <property type="project" value="TreeGrafter"/>
</dbReference>
<evidence type="ECO:0000259" key="13">
    <source>
        <dbReference type="PROSITE" id="PS50157"/>
    </source>
</evidence>
<evidence type="ECO:0000256" key="3">
    <source>
        <dbReference type="ARBA" id="ARBA00006991"/>
    </source>
</evidence>
<evidence type="ECO:0000313" key="16">
    <source>
        <dbReference type="Proteomes" id="UP000228934"/>
    </source>
</evidence>
<dbReference type="SUPFAM" id="SSF109640">
    <property type="entry name" value="KRAB domain (Kruppel-associated box)"/>
    <property type="match status" value="1"/>
</dbReference>
<dbReference type="AlphaFoldDB" id="A0A2G9RW95"/>
<evidence type="ECO:0000256" key="4">
    <source>
        <dbReference type="ARBA" id="ARBA00022723"/>
    </source>
</evidence>
<feature type="domain" description="C2H2-type" evidence="13">
    <location>
        <begin position="395"/>
        <end position="418"/>
    </location>
</feature>
<evidence type="ECO:0000256" key="5">
    <source>
        <dbReference type="ARBA" id="ARBA00022737"/>
    </source>
</evidence>
<comment type="function">
    <text evidence="1">May be involved in transcriptional regulation.</text>
</comment>
<dbReference type="Proteomes" id="UP000228934">
    <property type="component" value="Unassembled WGS sequence"/>
</dbReference>
<feature type="domain" description="C2H2-type" evidence="13">
    <location>
        <begin position="350"/>
        <end position="373"/>
    </location>
</feature>
<sequence>MEKERSQTAERILDLTLEIIYLLTGEDNIVVEKTPGDGQDSIMVPLHSLLISELSNDKKILEVTQKIIDLLTGEVPIRCQDVTVYFSMKEWEYLEEHKDLYKDVMMEDWPPLPSLDGSSNGNPPERCPHPLYSRDSTQEDQEIPLHDSGEEVIDVKIEVKEEEEDTYVRGDQLSMKEAEMMVTITKEESSLDISTGSHDGWNTSDELLVLSPDFTEDDNSNAQYSPKSSPVTEKTHTGKGPFLCSECGKSFTQKRSLIMHQRTHTDERPFPCQDCGKCFKVKFCLDRHAELHENKASLSCSECGKSFEKRSELHVHQRGHTGKEIFSCPDCEKSFIRKYDLLVHQRSHTDCGKCFAQKVTLIIHQRTHTTPTRSPFPLLSAANVSPGNQTVEKPFSCSDCGKCFEEKATLIVHQKTHTTLFKPFSCSACGRSFSDKGNCDRHMKIHTNYPPEMTHHRRTLKNL</sequence>
<dbReference type="FunFam" id="3.30.160.60:FF:001840">
    <property type="entry name" value="Paternally-expressed gene 3 protein"/>
    <property type="match status" value="1"/>
</dbReference>
<dbReference type="GO" id="GO:0008270">
    <property type="term" value="F:zinc ion binding"/>
    <property type="evidence" value="ECO:0007669"/>
    <property type="project" value="UniProtKB-KW"/>
</dbReference>
<dbReference type="PROSITE" id="PS00028">
    <property type="entry name" value="ZINC_FINGER_C2H2_1"/>
    <property type="match status" value="6"/>
</dbReference>
<dbReference type="PANTHER" id="PTHR24394:SF48">
    <property type="entry name" value="ZINC FINGER PROTEIN 771"/>
    <property type="match status" value="1"/>
</dbReference>
<dbReference type="GO" id="GO:0005634">
    <property type="term" value="C:nucleus"/>
    <property type="evidence" value="ECO:0007669"/>
    <property type="project" value="UniProtKB-SubCell"/>
</dbReference>
<feature type="domain" description="C2H2-type" evidence="13">
    <location>
        <begin position="424"/>
        <end position="451"/>
    </location>
</feature>
<keyword evidence="7" id="KW-0862">Zinc</keyword>
<evidence type="ECO:0000256" key="9">
    <source>
        <dbReference type="ARBA" id="ARBA00023125"/>
    </source>
</evidence>
<dbReference type="PANTHER" id="PTHR24394">
    <property type="entry name" value="ZINC FINGER PROTEIN"/>
    <property type="match status" value="1"/>
</dbReference>
<comment type="subcellular location">
    <subcellularLocation>
        <location evidence="2">Nucleus</location>
    </subcellularLocation>
</comment>
<dbReference type="PROSITE" id="PS50157">
    <property type="entry name" value="ZINC_FINGER_C2H2_2"/>
    <property type="match status" value="7"/>
</dbReference>
<dbReference type="SUPFAM" id="SSF57667">
    <property type="entry name" value="beta-beta-alpha zinc fingers"/>
    <property type="match status" value="3"/>
</dbReference>
<dbReference type="GO" id="GO:0003677">
    <property type="term" value="F:DNA binding"/>
    <property type="evidence" value="ECO:0007669"/>
    <property type="project" value="UniProtKB-KW"/>
</dbReference>
<evidence type="ECO:0000256" key="1">
    <source>
        <dbReference type="ARBA" id="ARBA00003767"/>
    </source>
</evidence>
<feature type="domain" description="C2H2-type" evidence="13">
    <location>
        <begin position="326"/>
        <end position="349"/>
    </location>
</feature>
<keyword evidence="10" id="KW-0804">Transcription</keyword>
<protein>
    <submittedName>
        <fullName evidence="15">Uncharacterized protein</fullName>
    </submittedName>
</protein>
<feature type="domain" description="C2H2-type" evidence="13">
    <location>
        <begin position="298"/>
        <end position="325"/>
    </location>
</feature>
<keyword evidence="6 12" id="KW-0863">Zinc-finger</keyword>
<organism evidence="15 16">
    <name type="scientific">Aquarana catesbeiana</name>
    <name type="common">American bullfrog</name>
    <name type="synonym">Rana catesbeiana</name>
    <dbReference type="NCBI Taxonomy" id="8400"/>
    <lineage>
        <taxon>Eukaryota</taxon>
        <taxon>Metazoa</taxon>
        <taxon>Chordata</taxon>
        <taxon>Craniata</taxon>
        <taxon>Vertebrata</taxon>
        <taxon>Euteleostomi</taxon>
        <taxon>Amphibia</taxon>
        <taxon>Batrachia</taxon>
        <taxon>Anura</taxon>
        <taxon>Neobatrachia</taxon>
        <taxon>Ranoidea</taxon>
        <taxon>Ranidae</taxon>
        <taxon>Aquarana</taxon>
    </lineage>
</organism>
<feature type="domain" description="C2H2-type" evidence="13">
    <location>
        <begin position="270"/>
        <end position="297"/>
    </location>
</feature>
<evidence type="ECO:0000256" key="11">
    <source>
        <dbReference type="ARBA" id="ARBA00023242"/>
    </source>
</evidence>
<dbReference type="PROSITE" id="PS50805">
    <property type="entry name" value="KRAB"/>
    <property type="match status" value="1"/>
</dbReference>
<reference evidence="16" key="1">
    <citation type="journal article" date="2017" name="Nat. Commun.">
        <title>The North American bullfrog draft genome provides insight into hormonal regulation of long noncoding RNA.</title>
        <authorList>
            <person name="Hammond S.A."/>
            <person name="Warren R.L."/>
            <person name="Vandervalk B.P."/>
            <person name="Kucuk E."/>
            <person name="Khan H."/>
            <person name="Gibb E.A."/>
            <person name="Pandoh P."/>
            <person name="Kirk H."/>
            <person name="Zhao Y."/>
            <person name="Jones M."/>
            <person name="Mungall A.J."/>
            <person name="Coope R."/>
            <person name="Pleasance S."/>
            <person name="Moore R.A."/>
            <person name="Holt R.A."/>
            <person name="Round J.M."/>
            <person name="Ohora S."/>
            <person name="Walle B.V."/>
            <person name="Veldhoen N."/>
            <person name="Helbing C.C."/>
            <person name="Birol I."/>
        </authorList>
    </citation>
    <scope>NUCLEOTIDE SEQUENCE [LARGE SCALE GENOMIC DNA]</scope>
</reference>
<evidence type="ECO:0000256" key="2">
    <source>
        <dbReference type="ARBA" id="ARBA00004123"/>
    </source>
</evidence>
<dbReference type="InterPro" id="IPR013087">
    <property type="entry name" value="Znf_C2H2_type"/>
</dbReference>
<evidence type="ECO:0000256" key="10">
    <source>
        <dbReference type="ARBA" id="ARBA00023163"/>
    </source>
</evidence>
<comment type="similarity">
    <text evidence="3">Belongs to the krueppel C2H2-type zinc-finger protein family.</text>
</comment>
<dbReference type="Gene3D" id="3.30.160.60">
    <property type="entry name" value="Classic Zinc Finger"/>
    <property type="match status" value="7"/>
</dbReference>
<keyword evidence="16" id="KW-1185">Reference proteome</keyword>
<keyword evidence="9" id="KW-0238">DNA-binding</keyword>
<accession>A0A2G9RW95</accession>
<keyword evidence="4" id="KW-0479">Metal-binding</keyword>
<keyword evidence="5" id="KW-0677">Repeat</keyword>
<dbReference type="SMART" id="SM00355">
    <property type="entry name" value="ZnF_C2H2"/>
    <property type="match status" value="7"/>
</dbReference>
<feature type="domain" description="C2H2-type" evidence="13">
    <location>
        <begin position="242"/>
        <end position="269"/>
    </location>
</feature>
<dbReference type="FunFam" id="3.30.160.60:FF:000936">
    <property type="entry name" value="Zinc finger protein 577"/>
    <property type="match status" value="1"/>
</dbReference>
<dbReference type="FunFam" id="3.30.160.60:FF:000646">
    <property type="entry name" value="Myeloid zinc finger 1"/>
    <property type="match status" value="1"/>
</dbReference>
<dbReference type="InterPro" id="IPR001909">
    <property type="entry name" value="KRAB"/>
</dbReference>
<dbReference type="FunFam" id="3.30.160.60:FF:000358">
    <property type="entry name" value="zinc finger protein 24"/>
    <property type="match status" value="1"/>
</dbReference>
<dbReference type="Gene3D" id="6.10.140.140">
    <property type="match status" value="1"/>
</dbReference>
<dbReference type="InterPro" id="IPR036051">
    <property type="entry name" value="KRAB_dom_sf"/>
</dbReference>
<dbReference type="OrthoDB" id="6077919at2759"/>
<name>A0A2G9RW95_AQUCT</name>
<keyword evidence="11" id="KW-0539">Nucleus</keyword>
<evidence type="ECO:0000259" key="14">
    <source>
        <dbReference type="PROSITE" id="PS50805"/>
    </source>
</evidence>
<proteinExistence type="inferred from homology"/>
<evidence type="ECO:0000256" key="8">
    <source>
        <dbReference type="ARBA" id="ARBA00023015"/>
    </source>
</evidence>
<evidence type="ECO:0000256" key="7">
    <source>
        <dbReference type="ARBA" id="ARBA00022833"/>
    </source>
</evidence>
<evidence type="ECO:0000256" key="12">
    <source>
        <dbReference type="PROSITE-ProRule" id="PRU00042"/>
    </source>
</evidence>
<dbReference type="Pfam" id="PF00096">
    <property type="entry name" value="zf-C2H2"/>
    <property type="match status" value="6"/>
</dbReference>
<dbReference type="Pfam" id="PF01352">
    <property type="entry name" value="KRAB"/>
    <property type="match status" value="1"/>
</dbReference>
<dbReference type="FunFam" id="3.30.160.60:FF:000100">
    <property type="entry name" value="Zinc finger 45-like"/>
    <property type="match status" value="1"/>
</dbReference>
<dbReference type="CDD" id="cd07765">
    <property type="entry name" value="KRAB_A-box"/>
    <property type="match status" value="1"/>
</dbReference>
<feature type="domain" description="KRAB" evidence="14">
    <location>
        <begin position="77"/>
        <end position="165"/>
    </location>
</feature>
<keyword evidence="8" id="KW-0805">Transcription regulation</keyword>
<dbReference type="InterPro" id="IPR036236">
    <property type="entry name" value="Znf_C2H2_sf"/>
</dbReference>
<dbReference type="FunFam" id="3.30.160.60:FF:000012">
    <property type="entry name" value="RB-associated KRAB zinc finger protein-like"/>
    <property type="match status" value="2"/>
</dbReference>
<evidence type="ECO:0000313" key="15">
    <source>
        <dbReference type="EMBL" id="PIO32177.1"/>
    </source>
</evidence>